<gene>
    <name evidence="1" type="ORF">GPM918_LOCUS29625</name>
    <name evidence="2" type="ORF">SRO942_LOCUS30212</name>
</gene>
<evidence type="ECO:0000313" key="2">
    <source>
        <dbReference type="EMBL" id="CAF4172655.1"/>
    </source>
</evidence>
<dbReference type="AlphaFoldDB" id="A0A815FJ72"/>
<dbReference type="EMBL" id="CAJOBC010049424">
    <property type="protein sequence ID" value="CAF4172655.1"/>
    <property type="molecule type" value="Genomic_DNA"/>
</dbReference>
<sequence>MLYVFGQQNGRNRNEDIIAFQALHDAYPFGHQSLVFVVNGVPPDRDRTYGADGIKQLMAENKRQTDEFKQEKHKHQQEIQVRSNGFTSYNSAVNINTLGIVVTGIEGINIPKQIWNSKKMNTIMALLIR</sequence>
<keyword evidence="3" id="KW-1185">Reference proteome</keyword>
<dbReference type="Proteomes" id="UP000681722">
    <property type="component" value="Unassembled WGS sequence"/>
</dbReference>
<dbReference type="Proteomes" id="UP000663829">
    <property type="component" value="Unassembled WGS sequence"/>
</dbReference>
<accession>A0A815FJ72</accession>
<name>A0A815FJ72_9BILA</name>
<dbReference type="OrthoDB" id="8954335at2759"/>
<evidence type="ECO:0000313" key="1">
    <source>
        <dbReference type="EMBL" id="CAF1324232.1"/>
    </source>
</evidence>
<feature type="non-terminal residue" evidence="1">
    <location>
        <position position="129"/>
    </location>
</feature>
<evidence type="ECO:0000313" key="3">
    <source>
        <dbReference type="Proteomes" id="UP000663829"/>
    </source>
</evidence>
<comment type="caution">
    <text evidence="1">The sequence shown here is derived from an EMBL/GenBank/DDBJ whole genome shotgun (WGS) entry which is preliminary data.</text>
</comment>
<reference evidence="1" key="1">
    <citation type="submission" date="2021-02" db="EMBL/GenBank/DDBJ databases">
        <authorList>
            <person name="Nowell W R."/>
        </authorList>
    </citation>
    <scope>NUCLEOTIDE SEQUENCE</scope>
</reference>
<organism evidence="1 3">
    <name type="scientific">Didymodactylos carnosus</name>
    <dbReference type="NCBI Taxonomy" id="1234261"/>
    <lineage>
        <taxon>Eukaryota</taxon>
        <taxon>Metazoa</taxon>
        <taxon>Spiralia</taxon>
        <taxon>Gnathifera</taxon>
        <taxon>Rotifera</taxon>
        <taxon>Eurotatoria</taxon>
        <taxon>Bdelloidea</taxon>
        <taxon>Philodinida</taxon>
        <taxon>Philodinidae</taxon>
        <taxon>Didymodactylos</taxon>
    </lineage>
</organism>
<dbReference type="EMBL" id="CAJNOQ010013564">
    <property type="protein sequence ID" value="CAF1324232.1"/>
    <property type="molecule type" value="Genomic_DNA"/>
</dbReference>
<proteinExistence type="predicted"/>
<protein>
    <submittedName>
        <fullName evidence="1">Uncharacterized protein</fullName>
    </submittedName>
</protein>